<dbReference type="RefSeq" id="WP_006439224.1">
    <property type="nucleotide sequence ID" value="NZ_DS995355.1"/>
</dbReference>
<dbReference type="AlphaFoldDB" id="B6FWQ4"/>
<keyword evidence="4" id="KW-1185">Reference proteome</keyword>
<protein>
    <submittedName>
        <fullName evidence="3">Diguanylate cyclase (GGDEF) domain protein</fullName>
    </submittedName>
</protein>
<dbReference type="OrthoDB" id="9804747at2"/>
<feature type="transmembrane region" description="Helical" evidence="1">
    <location>
        <begin position="97"/>
        <end position="116"/>
    </location>
</feature>
<evidence type="ECO:0000256" key="1">
    <source>
        <dbReference type="SAM" id="Phobius"/>
    </source>
</evidence>
<dbReference type="InterPro" id="IPR052155">
    <property type="entry name" value="Biofilm_reg_signaling"/>
</dbReference>
<dbReference type="Proteomes" id="UP000003178">
    <property type="component" value="Unassembled WGS sequence"/>
</dbReference>
<comment type="caution">
    <text evidence="3">The sequence shown here is derived from an EMBL/GenBank/DDBJ whole genome shotgun (WGS) entry which is preliminary data.</text>
</comment>
<reference evidence="3 4" key="2">
    <citation type="submission" date="2008-10" db="EMBL/GenBank/DDBJ databases">
        <title>Draft genome sequence of Clostridium hiranonis (DSM 13275).</title>
        <authorList>
            <person name="Sudarsanam P."/>
            <person name="Ley R."/>
            <person name="Guruge J."/>
            <person name="Turnbaugh P.J."/>
            <person name="Mahowald M."/>
            <person name="Liep D."/>
            <person name="Gordon J."/>
        </authorList>
    </citation>
    <scope>NUCLEOTIDE SEQUENCE [LARGE SCALE GENOMIC DNA]</scope>
    <source>
        <strain evidence="3 4">DSM 13275</strain>
    </source>
</reference>
<dbReference type="SUPFAM" id="SSF55073">
    <property type="entry name" value="Nucleotide cyclase"/>
    <property type="match status" value="1"/>
</dbReference>
<dbReference type="SMART" id="SM00267">
    <property type="entry name" value="GGDEF"/>
    <property type="match status" value="1"/>
</dbReference>
<feature type="domain" description="GGDEF" evidence="2">
    <location>
        <begin position="246"/>
        <end position="377"/>
    </location>
</feature>
<dbReference type="PANTHER" id="PTHR44757:SF2">
    <property type="entry name" value="BIOFILM ARCHITECTURE MAINTENANCE PROTEIN MBAA"/>
    <property type="match status" value="1"/>
</dbReference>
<dbReference type="PROSITE" id="PS50887">
    <property type="entry name" value="GGDEF"/>
    <property type="match status" value="1"/>
</dbReference>
<feature type="transmembrane region" description="Helical" evidence="1">
    <location>
        <begin position="68"/>
        <end position="85"/>
    </location>
</feature>
<sequence>MVGDLILTSQKLILNTNYMLFLYGLFTIFMFSLLDRYMNEVSSMDFLYLGLFDSMIAIPLFSSRYPDTSYGFLFLGLSIIPLLKLYQTYCNSKYFHFINLVTRLAVVATIAVFLLDNVSIFPVEHSDTVIYIILFIGLLLTTFLAANIYREKSITPIFSSANLILILSIIGGALGESIEIIILGILIFSIVATVALIDNFVKEYRNETLKYMREKLVYKDILTSMKNRQSFEKQLKEDDKNINDFNSYWAISIDLSDIKYVNNNFGYSHGDKLIQNLADSIEDTFEDIGNCFRIGGDEFIVLIKNEPKEKVERYIELFESVVSSYNKLHDIKMITSLGYDSYKFGYDKSIFDLVSRTDYMMCKNKRRFKTSWMPDKEDE</sequence>
<keyword evidence="1" id="KW-0472">Membrane</keyword>
<name>B6FWQ4_PEPHT</name>
<gene>
    <name evidence="3" type="ORF">CLOHIR_00303</name>
</gene>
<feature type="transmembrane region" description="Helical" evidence="1">
    <location>
        <begin position="12"/>
        <end position="34"/>
    </location>
</feature>
<dbReference type="NCBIfam" id="TIGR00254">
    <property type="entry name" value="GGDEF"/>
    <property type="match status" value="1"/>
</dbReference>
<evidence type="ECO:0000259" key="2">
    <source>
        <dbReference type="PROSITE" id="PS50887"/>
    </source>
</evidence>
<feature type="transmembrane region" description="Helical" evidence="1">
    <location>
        <begin position="180"/>
        <end position="201"/>
    </location>
</feature>
<dbReference type="HOGENOM" id="CLU_729016_0_0_9"/>
<accession>B6FWQ4</accession>
<dbReference type="Pfam" id="PF00990">
    <property type="entry name" value="GGDEF"/>
    <property type="match status" value="1"/>
</dbReference>
<organism evidence="3 4">
    <name type="scientific">Peptacetobacter hiranonis (strain DSM 13275 / JCM 10541 / KCTC 15199 / TO-931)</name>
    <name type="common">Clostridium hiranonis</name>
    <dbReference type="NCBI Taxonomy" id="500633"/>
    <lineage>
        <taxon>Bacteria</taxon>
        <taxon>Bacillati</taxon>
        <taxon>Bacillota</taxon>
        <taxon>Clostridia</taxon>
        <taxon>Peptostreptococcales</taxon>
        <taxon>Peptostreptococcaceae</taxon>
        <taxon>Peptacetobacter</taxon>
    </lineage>
</organism>
<dbReference type="eggNOG" id="COG2199">
    <property type="taxonomic scope" value="Bacteria"/>
</dbReference>
<dbReference type="CDD" id="cd01949">
    <property type="entry name" value="GGDEF"/>
    <property type="match status" value="1"/>
</dbReference>
<dbReference type="InterPro" id="IPR029787">
    <property type="entry name" value="Nucleotide_cyclase"/>
</dbReference>
<dbReference type="InterPro" id="IPR043128">
    <property type="entry name" value="Rev_trsase/Diguanyl_cyclase"/>
</dbReference>
<feature type="transmembrane region" description="Helical" evidence="1">
    <location>
        <begin position="128"/>
        <end position="149"/>
    </location>
</feature>
<proteinExistence type="predicted"/>
<keyword evidence="1" id="KW-0812">Transmembrane</keyword>
<dbReference type="STRING" id="500633.CLOHIR_00303"/>
<dbReference type="EMBL" id="ABWP01000011">
    <property type="protein sequence ID" value="EEA85965.1"/>
    <property type="molecule type" value="Genomic_DNA"/>
</dbReference>
<keyword evidence="1" id="KW-1133">Transmembrane helix</keyword>
<dbReference type="Gene3D" id="3.30.70.270">
    <property type="match status" value="1"/>
</dbReference>
<evidence type="ECO:0000313" key="3">
    <source>
        <dbReference type="EMBL" id="EEA85965.1"/>
    </source>
</evidence>
<dbReference type="PANTHER" id="PTHR44757">
    <property type="entry name" value="DIGUANYLATE CYCLASE DGCP"/>
    <property type="match status" value="1"/>
</dbReference>
<feature type="transmembrane region" description="Helical" evidence="1">
    <location>
        <begin position="156"/>
        <end position="174"/>
    </location>
</feature>
<reference evidence="3 4" key="1">
    <citation type="submission" date="2008-09" db="EMBL/GenBank/DDBJ databases">
        <authorList>
            <person name="Fulton L."/>
            <person name="Clifton S."/>
            <person name="Fulton B."/>
            <person name="Xu J."/>
            <person name="Minx P."/>
            <person name="Pepin K.H."/>
            <person name="Johnson M."/>
            <person name="Thiruvilangam P."/>
            <person name="Bhonagiri V."/>
            <person name="Nash W.E."/>
            <person name="Mardis E.R."/>
            <person name="Wilson R.K."/>
        </authorList>
    </citation>
    <scope>NUCLEOTIDE SEQUENCE [LARGE SCALE GENOMIC DNA]</scope>
    <source>
        <strain evidence="3 4">DSM 13275</strain>
    </source>
</reference>
<evidence type="ECO:0000313" key="4">
    <source>
        <dbReference type="Proteomes" id="UP000003178"/>
    </source>
</evidence>
<dbReference type="InterPro" id="IPR000160">
    <property type="entry name" value="GGDEF_dom"/>
</dbReference>